<comment type="PTM">
    <text evidence="6">Ubiquitinated in the presence of host E1 ubiquitin-activating enzyme, E2 ubiquitin-conjugating enzyme and ubiquitin.</text>
</comment>
<keyword evidence="10" id="KW-1185">Reference proteome</keyword>
<dbReference type="Proteomes" id="UP001623008">
    <property type="component" value="Unassembled WGS sequence"/>
</dbReference>
<evidence type="ECO:0000256" key="4">
    <source>
        <dbReference type="ARBA" id="ARBA00022737"/>
    </source>
</evidence>
<keyword evidence="4" id="KW-0677">Repeat</keyword>
<keyword evidence="6" id="KW-0808">Transferase</keyword>
<name>A0ABW8QZ68_9PSED</name>
<dbReference type="SMART" id="SM00369">
    <property type="entry name" value="LRR_TYP"/>
    <property type="match status" value="5"/>
</dbReference>
<evidence type="ECO:0000256" key="7">
    <source>
        <dbReference type="SAM" id="MobiDB-lite"/>
    </source>
</evidence>
<evidence type="ECO:0000313" key="9">
    <source>
        <dbReference type="EMBL" id="MFK9004300.1"/>
    </source>
</evidence>
<feature type="active site" description="Glycyl thioester intermediate" evidence="6">
    <location>
        <position position="1452"/>
    </location>
</feature>
<keyword evidence="6" id="KW-0964">Secreted</keyword>
<dbReference type="InterPro" id="IPR050216">
    <property type="entry name" value="LRR_domain-containing"/>
</dbReference>
<sequence length="1706" mass="193723">MSATPKSHSLVLKELKPTHFEFVKQQLPDWLLKTSPNRRTALKQHRPAIAEQHRHAAAAAQRLPFKQAMETHWSTQNAVDQQLENLSSINAFAEPLLKNALRQYGDIDVQQTSLRLYAPVKLPWWSINTQPGVTTRTTTLLEAALHNFSASETFVDYTFLSQEDERGQRETLRFTHQVTGQTLTANTFKALCRDLDIGGQYLRHIEVALGYKSASVARSLRKKVIENMKAGLASAAHMALARKDIAEDSFALIQGLLQKEGPLQLGGQSLDLYTLDLLDTRLTGIFVIAPKPTDAGPRRMLVYIPEDPAHPLKEYAYSHEFLKELTSQLRDRVPKAGSPRISYQQFFSQFVAHEQRGAFFSQLNALLSKLRFHERAPNDGRPNWRADPIETPNLRFRIVAIRDDSQNRDADPNQNSLWHYLYRVKLNKLISDARQIAISTHYADRMARWAWWDNLEKMFSDILNAALQVITPFVPFLGELMLAYTAYQILDDVFEGIVDWAEGLQTLGWEHVLSVAESVIQFLLFVKGGEIAEVAKVKLSSFTDQLQRVQLRSGETRLWNPDLKPYQHKSTRLPKDSSPADNGLYHHQGKQIAKVENNHYEITQDPTTQAFRVAHPKRAEAYTPSASLNGSGACVIQGEQPRMWSNTRLLRRLGPHTANLSAGELEQIRLISGVDFGAIRHMYINNEPTPPLLADTLKRFNHEKQITTSVDNIRTGRSLDPSSDWFEQMVTELEGWPKNKALLVYPRSDLSGTPRRYGNATALGNDALLLSIADVMSGKLPDKVVGFLDEQQITALLGELLPEEEREQALRERLAAYIEGQSETLSHSLYARQEVSDAPDVQLLRTRYPDLPLSVAQRLLAHTRRRHLRIMSEEKRLPLDVQNQARELNFETTSSRMFEQILKGDAPSAQAESLILNTLRLHSDGLANLRILVRERTPTGDLRTQVGAEDAATLRILVRNRNGQYRLFDAQDKLIQGPTDFYSAIFQALPADKRFLDADRLRAWLIEKTTAPSQRRLTMTEPPIRARAEPETLRLLGGGNTSTLRGVEVTPVTLQGRIKHLLPHMSEHGVKHFARLAESPEVLQQLEHAETEGKALDTAMAAYISSPTKGEAGSRLEAITREFRTRFAEQLKNVWREGYTKLYDTSGSQDRSVTLDLSEILLPDDLPSLPINLERVTNLVVSECNFSTRHADFLRHFPNLQELDLSFNSLESLPPAIADMKLLKELYLSDNTLVLNPASVEQLSNLTRLRRLDLAKNPLGRVPDISKMPDLIELDLSNTGISEWPAGLFAQDRDALFTLQLQGNPITTIPEVARHSDEAFIVVYARLDRLTLDATARDLWDEYKTDFGIDPHRTYPPKGNSDFWVDELSDENQEKYNEIWDDLEKEHGSQGFFEVIKKLEPPEFFEDPEDELRYAQNTPILTSQVRYMLSSMHDDQVLRDTLFRMSTFPGLCPDAGSQIFTEMGIKVTARGAERYSKTLAEREGELVVLARGAARLKLLNDVIRSDIANRIKPVNQGGQGLRFNSQMVDGQPGTVDEVGVYLAYQTRLSRRLKLPWISDNMVYRHTANVPEGSITHALAAVQALSEGDGLVDEMLKEPYWENLLKDRYPQDYAANEENANQRLILFDDLDSEQKAFAQAQDLSDDQKAQRRLELKKIVEELQIEDRVIPDQVMSEALYNQVYNDLAERRKEWLREQTRLSLSRLDD</sequence>
<feature type="domain" description="NEL" evidence="8">
    <location>
        <begin position="1356"/>
        <end position="1706"/>
    </location>
</feature>
<dbReference type="Gene3D" id="1.20.58.360">
    <property type="entry name" value="Shigella T3SS effector IpaH defines"/>
    <property type="match status" value="1"/>
</dbReference>
<keyword evidence="5" id="KW-0843">Virulence</keyword>
<dbReference type="SUPFAM" id="SSF52058">
    <property type="entry name" value="L domain-like"/>
    <property type="match status" value="1"/>
</dbReference>
<dbReference type="PROSITE" id="PS51450">
    <property type="entry name" value="LRR"/>
    <property type="match status" value="2"/>
</dbReference>
<keyword evidence="3" id="KW-0433">Leucine-rich repeat</keyword>
<evidence type="ECO:0000256" key="5">
    <source>
        <dbReference type="ARBA" id="ARBA00023026"/>
    </source>
</evidence>
<keyword evidence="6" id="KW-0832">Ubl conjugation</keyword>
<gene>
    <name evidence="9" type="ORF">ACJEBJ_09210</name>
</gene>
<evidence type="ECO:0000256" key="3">
    <source>
        <dbReference type="ARBA" id="ARBA00022614"/>
    </source>
</evidence>
<dbReference type="RefSeq" id="WP_406597289.1">
    <property type="nucleotide sequence ID" value="NZ_JBJHQF010000010.1"/>
</dbReference>
<comment type="catalytic activity">
    <reaction evidence="1">
        <text>S-ubiquitinyl-[E2 ubiquitin-conjugating enzyme]-L-cysteine + [acceptor protein]-L-lysine = [E2 ubiquitin-conjugating enzyme]-L-cysteine + N(6)-ubiquitinyl-[acceptor protein]-L-lysine.</text>
        <dbReference type="EC" id="2.3.2.27"/>
    </reaction>
</comment>
<dbReference type="Gene3D" id="3.80.10.10">
    <property type="entry name" value="Ribonuclease Inhibitor"/>
    <property type="match status" value="1"/>
</dbReference>
<evidence type="ECO:0000259" key="8">
    <source>
        <dbReference type="PROSITE" id="PS52053"/>
    </source>
</evidence>
<dbReference type="EC" id="2.3.2.27" evidence="2"/>
<dbReference type="Pfam" id="PF14496">
    <property type="entry name" value="NEL"/>
    <property type="match status" value="1"/>
</dbReference>
<dbReference type="Pfam" id="PF13855">
    <property type="entry name" value="LRR_8"/>
    <property type="match status" value="1"/>
</dbReference>
<proteinExistence type="inferred from homology"/>
<dbReference type="InterPro" id="IPR046673">
    <property type="entry name" value="ToxA_N"/>
</dbReference>
<organism evidence="9 10">
    <name type="scientific">Pseudomonas pergaminensis</name>
    <dbReference type="NCBI Taxonomy" id="2853159"/>
    <lineage>
        <taxon>Bacteria</taxon>
        <taxon>Pseudomonadati</taxon>
        <taxon>Pseudomonadota</taxon>
        <taxon>Gammaproteobacteria</taxon>
        <taxon>Pseudomonadales</taxon>
        <taxon>Pseudomonadaceae</taxon>
        <taxon>Pseudomonas</taxon>
    </lineage>
</organism>
<dbReference type="PANTHER" id="PTHR48051:SF1">
    <property type="entry name" value="RAS SUPPRESSOR PROTEIN 1"/>
    <property type="match status" value="1"/>
</dbReference>
<keyword evidence="6" id="KW-1035">Host cytoplasm</keyword>
<dbReference type="PROSITE" id="PS52053">
    <property type="entry name" value="NEL"/>
    <property type="match status" value="1"/>
</dbReference>
<accession>A0ABW8QZ68</accession>
<comment type="caution">
    <text evidence="9">The sequence shown here is derived from an EMBL/GenBank/DDBJ whole genome shotgun (WGS) entry which is preliminary data.</text>
</comment>
<reference evidence="9 10" key="1">
    <citation type="submission" date="2024-11" db="EMBL/GenBank/DDBJ databases">
        <authorList>
            <person name="Lucas J.A."/>
        </authorList>
    </citation>
    <scope>NUCLEOTIDE SEQUENCE [LARGE SCALE GENOMIC DNA]</scope>
    <source>
        <strain evidence="9 10">Z 7.15</strain>
    </source>
</reference>
<dbReference type="InterPro" id="IPR029487">
    <property type="entry name" value="NEL_dom"/>
</dbReference>
<protein>
    <recommendedName>
        <fullName evidence="2">RING-type E3 ubiquitin transferase</fullName>
        <ecNumber evidence="2">2.3.2.27</ecNumber>
    </recommendedName>
</protein>
<feature type="region of interest" description="Disordered" evidence="7">
    <location>
        <begin position="563"/>
        <end position="582"/>
    </location>
</feature>
<dbReference type="PANTHER" id="PTHR48051">
    <property type="match status" value="1"/>
</dbReference>
<evidence type="ECO:0000256" key="1">
    <source>
        <dbReference type="ARBA" id="ARBA00000900"/>
    </source>
</evidence>
<evidence type="ECO:0000313" key="10">
    <source>
        <dbReference type="Proteomes" id="UP001623008"/>
    </source>
</evidence>
<dbReference type="InterPro" id="IPR003591">
    <property type="entry name" value="Leu-rich_rpt_typical-subtyp"/>
</dbReference>
<dbReference type="InterPro" id="IPR001611">
    <property type="entry name" value="Leu-rich_rpt"/>
</dbReference>
<evidence type="ECO:0000256" key="2">
    <source>
        <dbReference type="ARBA" id="ARBA00012483"/>
    </source>
</evidence>
<comment type="similarity">
    <text evidence="6">Belongs to the LRR-containing bacterial E3 ligase family.</text>
</comment>
<dbReference type="InterPro" id="IPR032675">
    <property type="entry name" value="LRR_dom_sf"/>
</dbReference>
<evidence type="ECO:0000256" key="6">
    <source>
        <dbReference type="PROSITE-ProRule" id="PRU01398"/>
    </source>
</evidence>
<dbReference type="EMBL" id="JBJHQF010000010">
    <property type="protein sequence ID" value="MFK9004300.1"/>
    <property type="molecule type" value="Genomic_DNA"/>
</dbReference>
<dbReference type="Pfam" id="PF20178">
    <property type="entry name" value="ToxA_N"/>
    <property type="match status" value="1"/>
</dbReference>
<keyword evidence="6" id="KW-0833">Ubl conjugation pathway</keyword>